<keyword evidence="3" id="KW-1185">Reference proteome</keyword>
<sequence length="378" mass="41590">MCMFAGVAFPSPHHLRLLPLCIPAPHPSFSMVRTLQHRHEHKIHVPPPLRLGPHAGLELGSRVTVSSHTPGAPSSASLTTSPLRGSAPSPSPATNPSIQQHLPFTAAWPSQGLLHSRGSSAHRCCNPRRCSSASAQPTTSPRLSHLKSQGLKTHLTGSSIYSALFKSLQCRTLLVPQISKLWRLLKPGFNTALNSLKSLHRKCEPSQLPIKSIKLPLPDTATTPLAESASNFPHRTDNVQHGKNKSLEGLTLSYFENVQAIFDKHLPQNIFKTSFTNGGVFATNLECAECIARLRKEICKDDSGFLPAWFRAQEYGVQSGKPDRVPRTPRSMRRAQQRKRESGYNSMDRQMRHLVQSHASLPNSIPWGPVADSEDSIV</sequence>
<feature type="compositionally biased region" description="Low complexity" evidence="1">
    <location>
        <begin position="86"/>
        <end position="97"/>
    </location>
</feature>
<comment type="caution">
    <text evidence="2">The sequence shown here is derived from an EMBL/GenBank/DDBJ whole genome shotgun (WGS) entry which is preliminary data.</text>
</comment>
<protein>
    <submittedName>
        <fullName evidence="2">Uncharacterized protein</fullName>
    </submittedName>
</protein>
<dbReference type="AlphaFoldDB" id="A0AAD7DID3"/>
<evidence type="ECO:0000313" key="2">
    <source>
        <dbReference type="EMBL" id="KAJ7692451.1"/>
    </source>
</evidence>
<feature type="region of interest" description="Disordered" evidence="1">
    <location>
        <begin position="125"/>
        <end position="147"/>
    </location>
</feature>
<proteinExistence type="predicted"/>
<reference evidence="2" key="1">
    <citation type="submission" date="2023-03" db="EMBL/GenBank/DDBJ databases">
        <title>Massive genome expansion in bonnet fungi (Mycena s.s.) driven by repeated elements and novel gene families across ecological guilds.</title>
        <authorList>
            <consortium name="Lawrence Berkeley National Laboratory"/>
            <person name="Harder C.B."/>
            <person name="Miyauchi S."/>
            <person name="Viragh M."/>
            <person name="Kuo A."/>
            <person name="Thoen E."/>
            <person name="Andreopoulos B."/>
            <person name="Lu D."/>
            <person name="Skrede I."/>
            <person name="Drula E."/>
            <person name="Henrissat B."/>
            <person name="Morin E."/>
            <person name="Kohler A."/>
            <person name="Barry K."/>
            <person name="LaButti K."/>
            <person name="Morin E."/>
            <person name="Salamov A."/>
            <person name="Lipzen A."/>
            <person name="Mereny Z."/>
            <person name="Hegedus B."/>
            <person name="Baldrian P."/>
            <person name="Stursova M."/>
            <person name="Weitz H."/>
            <person name="Taylor A."/>
            <person name="Grigoriev I.V."/>
            <person name="Nagy L.G."/>
            <person name="Martin F."/>
            <person name="Kauserud H."/>
        </authorList>
    </citation>
    <scope>NUCLEOTIDE SEQUENCE</scope>
    <source>
        <strain evidence="2">CBHHK067</strain>
    </source>
</reference>
<dbReference type="EMBL" id="JARKIE010000052">
    <property type="protein sequence ID" value="KAJ7692451.1"/>
    <property type="molecule type" value="Genomic_DNA"/>
</dbReference>
<gene>
    <name evidence="2" type="ORF">B0H17DRAFT_1283724</name>
</gene>
<feature type="region of interest" description="Disordered" evidence="1">
    <location>
        <begin position="63"/>
        <end position="99"/>
    </location>
</feature>
<name>A0AAD7DID3_MYCRO</name>
<evidence type="ECO:0000256" key="1">
    <source>
        <dbReference type="SAM" id="MobiDB-lite"/>
    </source>
</evidence>
<organism evidence="2 3">
    <name type="scientific">Mycena rosella</name>
    <name type="common">Pink bonnet</name>
    <name type="synonym">Agaricus rosellus</name>
    <dbReference type="NCBI Taxonomy" id="1033263"/>
    <lineage>
        <taxon>Eukaryota</taxon>
        <taxon>Fungi</taxon>
        <taxon>Dikarya</taxon>
        <taxon>Basidiomycota</taxon>
        <taxon>Agaricomycotina</taxon>
        <taxon>Agaricomycetes</taxon>
        <taxon>Agaricomycetidae</taxon>
        <taxon>Agaricales</taxon>
        <taxon>Marasmiineae</taxon>
        <taxon>Mycenaceae</taxon>
        <taxon>Mycena</taxon>
    </lineage>
</organism>
<dbReference type="Proteomes" id="UP001221757">
    <property type="component" value="Unassembled WGS sequence"/>
</dbReference>
<evidence type="ECO:0000313" key="3">
    <source>
        <dbReference type="Proteomes" id="UP001221757"/>
    </source>
</evidence>
<feature type="region of interest" description="Disordered" evidence="1">
    <location>
        <begin position="319"/>
        <end position="378"/>
    </location>
</feature>
<feature type="compositionally biased region" description="Polar residues" evidence="1">
    <location>
        <begin position="129"/>
        <end position="147"/>
    </location>
</feature>
<accession>A0AAD7DID3</accession>
<feature type="compositionally biased region" description="Polar residues" evidence="1">
    <location>
        <begin position="63"/>
        <end position="83"/>
    </location>
</feature>